<name>A0A9N9G5P7_9GLOM</name>
<evidence type="ECO:0000313" key="1">
    <source>
        <dbReference type="EMBL" id="CAG8578919.1"/>
    </source>
</evidence>
<accession>A0A9N9G5P7</accession>
<comment type="caution">
    <text evidence="1">The sequence shown here is derived from an EMBL/GenBank/DDBJ whole genome shotgun (WGS) entry which is preliminary data.</text>
</comment>
<gene>
    <name evidence="1" type="ORF">CPELLU_LOCUS5993</name>
</gene>
<sequence>MDTQNIIVNADESKYCSRCKKTKPVIEFTKQSGGKTVTFTRCNLCNEQDRKSRQNARAVVAKSTSSSAQSRQNARAVIAENTSPLILNYDESDETGIDNENNEDELFYDFGDLEELVSVNFKDSEEKNNHVKFSIKVKIERELVNENILLPEFDQNEEAEKFHKIINIMIVPLQTESGYYWELQYLYVNKKNGQYIGCATAHLGCTQKLERKYKKPDEQPVKRVSEVHSAIECYPCHGTITIKIDLCEQMLKYQ</sequence>
<evidence type="ECO:0000313" key="2">
    <source>
        <dbReference type="Proteomes" id="UP000789759"/>
    </source>
</evidence>
<organism evidence="1 2">
    <name type="scientific">Cetraspora pellucida</name>
    <dbReference type="NCBI Taxonomy" id="1433469"/>
    <lineage>
        <taxon>Eukaryota</taxon>
        <taxon>Fungi</taxon>
        <taxon>Fungi incertae sedis</taxon>
        <taxon>Mucoromycota</taxon>
        <taxon>Glomeromycotina</taxon>
        <taxon>Glomeromycetes</taxon>
        <taxon>Diversisporales</taxon>
        <taxon>Gigasporaceae</taxon>
        <taxon>Cetraspora</taxon>
    </lineage>
</organism>
<protein>
    <submittedName>
        <fullName evidence="1">6817_t:CDS:1</fullName>
    </submittedName>
</protein>
<proteinExistence type="predicted"/>
<keyword evidence="2" id="KW-1185">Reference proteome</keyword>
<dbReference type="EMBL" id="CAJVQA010003608">
    <property type="protein sequence ID" value="CAG8578919.1"/>
    <property type="molecule type" value="Genomic_DNA"/>
</dbReference>
<dbReference type="Proteomes" id="UP000789759">
    <property type="component" value="Unassembled WGS sequence"/>
</dbReference>
<reference evidence="1" key="1">
    <citation type="submission" date="2021-06" db="EMBL/GenBank/DDBJ databases">
        <authorList>
            <person name="Kallberg Y."/>
            <person name="Tangrot J."/>
            <person name="Rosling A."/>
        </authorList>
    </citation>
    <scope>NUCLEOTIDE SEQUENCE</scope>
    <source>
        <strain evidence="1">FL966</strain>
    </source>
</reference>
<dbReference type="AlphaFoldDB" id="A0A9N9G5P7"/>
<dbReference type="OrthoDB" id="2428143at2759"/>